<sequence>MTLAGQSTFGSGLSDSYRSHSSAIREGKRACDMDDDEAPRAKRRFEKVNAKFERFSISGDDESNRQPEMDTSDSEEDDDDWLANDDFTGDSSSEGIVEEPNEDSKQLFLNECLQRYIERMKQTNGINLPTRGAIQGHELVVWRPLPVIKDPFDDPTMKGRIQELDHADNSCEGSTSEFIVDGEDSDSETDTMSAQFDSPQPYKSRIEELTEQDDEYMEMECD</sequence>
<dbReference type="WBParaSite" id="HCON_00066200-00001">
    <property type="protein sequence ID" value="HCON_00066200-00001"/>
    <property type="gene ID" value="HCON_00066200"/>
</dbReference>
<dbReference type="AlphaFoldDB" id="A0A7I5E8D8"/>
<feature type="compositionally biased region" description="Basic and acidic residues" evidence="1">
    <location>
        <begin position="23"/>
        <end position="32"/>
    </location>
</feature>
<dbReference type="OrthoDB" id="5840954at2759"/>
<protein>
    <submittedName>
        <fullName evidence="3">Protein TSSC4</fullName>
    </submittedName>
</protein>
<name>A0A7I5E8D8_HAECO</name>
<reference evidence="3" key="1">
    <citation type="submission" date="2020-12" db="UniProtKB">
        <authorList>
            <consortium name="WormBaseParasite"/>
        </authorList>
    </citation>
    <scope>IDENTIFICATION</scope>
    <source>
        <strain evidence="3">MHco3</strain>
    </source>
</reference>
<evidence type="ECO:0000313" key="2">
    <source>
        <dbReference type="Proteomes" id="UP000025227"/>
    </source>
</evidence>
<organism evidence="2 3">
    <name type="scientific">Haemonchus contortus</name>
    <name type="common">Barber pole worm</name>
    <dbReference type="NCBI Taxonomy" id="6289"/>
    <lineage>
        <taxon>Eukaryota</taxon>
        <taxon>Metazoa</taxon>
        <taxon>Ecdysozoa</taxon>
        <taxon>Nematoda</taxon>
        <taxon>Chromadorea</taxon>
        <taxon>Rhabditida</taxon>
        <taxon>Rhabditina</taxon>
        <taxon>Rhabditomorpha</taxon>
        <taxon>Strongyloidea</taxon>
        <taxon>Trichostrongylidae</taxon>
        <taxon>Haemonchus</taxon>
    </lineage>
</organism>
<feature type="region of interest" description="Disordered" evidence="1">
    <location>
        <begin position="168"/>
        <end position="204"/>
    </location>
</feature>
<feature type="compositionally biased region" description="Acidic residues" evidence="1">
    <location>
        <begin position="70"/>
        <end position="83"/>
    </location>
</feature>
<accession>A0A7I5E8D8</accession>
<dbReference type="OMA" id="EYMEMEC"/>
<evidence type="ECO:0000256" key="1">
    <source>
        <dbReference type="SAM" id="MobiDB-lite"/>
    </source>
</evidence>
<keyword evidence="2" id="KW-1185">Reference proteome</keyword>
<evidence type="ECO:0000313" key="3">
    <source>
        <dbReference type="WBParaSite" id="HCON_00066200-00001"/>
    </source>
</evidence>
<feature type="region of interest" description="Disordered" evidence="1">
    <location>
        <begin position="1"/>
        <end position="104"/>
    </location>
</feature>
<feature type="compositionally biased region" description="Acidic residues" evidence="1">
    <location>
        <begin position="180"/>
        <end position="189"/>
    </location>
</feature>
<dbReference type="Proteomes" id="UP000025227">
    <property type="component" value="Unplaced"/>
</dbReference>
<feature type="compositionally biased region" description="Polar residues" evidence="1">
    <location>
        <begin position="1"/>
        <end position="22"/>
    </location>
</feature>
<proteinExistence type="predicted"/>